<feature type="transmembrane region" description="Helical" evidence="10">
    <location>
        <begin position="32"/>
        <end position="61"/>
    </location>
</feature>
<dbReference type="AlphaFoldDB" id="A0A098AUP0"/>
<keyword evidence="7 9" id="KW-0472">Membrane</keyword>
<comment type="similarity">
    <text evidence="2 9">Belongs to the membrane-bound acyltransferase family.</text>
</comment>
<keyword evidence="8 9" id="KW-0012">Acyltransferase</keyword>
<dbReference type="InterPro" id="IPR051085">
    <property type="entry name" value="MB_O-acyltransferase"/>
</dbReference>
<feature type="transmembrane region" description="Helical" evidence="10">
    <location>
        <begin position="300"/>
        <end position="318"/>
    </location>
</feature>
<dbReference type="RefSeq" id="WP_015942607.1">
    <property type="nucleotide sequence ID" value="NZ_LK996017.1"/>
</dbReference>
<dbReference type="PATRIC" id="fig|49338.4.peg.338"/>
<evidence type="ECO:0000256" key="10">
    <source>
        <dbReference type="SAM" id="Phobius"/>
    </source>
</evidence>
<comment type="subcellular location">
    <subcellularLocation>
        <location evidence="1">Cell membrane</location>
        <topology evidence="1">Multi-pass membrane protein</topology>
    </subcellularLocation>
</comment>
<dbReference type="GO" id="GO:0016746">
    <property type="term" value="F:acyltransferase activity"/>
    <property type="evidence" value="ECO:0007669"/>
    <property type="project" value="UniProtKB-KW"/>
</dbReference>
<feature type="transmembrane region" description="Helical" evidence="10">
    <location>
        <begin position="354"/>
        <end position="381"/>
    </location>
</feature>
<comment type="pathway">
    <text evidence="9">Cell wall biogenesis; lipoteichoic acid biosynthesis.</text>
</comment>
<feature type="transmembrane region" description="Helical" evidence="10">
    <location>
        <begin position="185"/>
        <end position="204"/>
    </location>
</feature>
<reference evidence="11" key="1">
    <citation type="submission" date="2014-07" db="EMBL/GenBank/DDBJ databases">
        <authorList>
            <person name="Hornung V.Bastian."/>
        </authorList>
    </citation>
    <scope>NUCLEOTIDE SEQUENCE</scope>
    <source>
        <strain evidence="11">PCE-S</strain>
    </source>
</reference>
<dbReference type="InterPro" id="IPR024024">
    <property type="entry name" value="DltB"/>
</dbReference>
<evidence type="ECO:0000256" key="7">
    <source>
        <dbReference type="ARBA" id="ARBA00023136"/>
    </source>
</evidence>
<sequence length="382" mass="44620">MIPYSNLFFFYIIGLILLPGTCLGVMEKPLKLYGLAASLLIIGLLFSDSKLQLFLLVLFYLGELFLVKGYSLLKQKYPQRWVLWLTILLALVPLALSKWGHLFTDRLLGFLGISYLTFKVIQMLLEISDGLIKEVKLVDFTYFLLFFPTLSSGPIDRSRRFLSEVNQIIPRHEYLHRVYQGLRKLLLGAGYKFILGNSIYTYWLSKIPTEAHGLAETVNYMYGYSFYLFFDFAGYSLMAIGISYILGVKTPENFDKPFISKDIKDFWNRWHMTLSFWFRDYLYTRFVMASMKKKRFKNRYTASYLGYLLTMGTMGIWHGTEIHYLLYGLYHGGLIVGTDYFQRHSALYKKYKNTPLWIGASTLVTFHLVCFGFLIFSGYLFK</sequence>
<proteinExistence type="inferred from homology"/>
<dbReference type="PIRSF" id="PIRSF016636">
    <property type="entry name" value="AlgI_DltB"/>
    <property type="match status" value="1"/>
</dbReference>
<evidence type="ECO:0000256" key="1">
    <source>
        <dbReference type="ARBA" id="ARBA00004651"/>
    </source>
</evidence>
<evidence type="ECO:0000313" key="11">
    <source>
        <dbReference type="EMBL" id="CDX00204.1"/>
    </source>
</evidence>
<dbReference type="PIRSF" id="PIRSF500216">
    <property type="entry name" value="DltB"/>
    <property type="match status" value="1"/>
</dbReference>
<dbReference type="PANTHER" id="PTHR13285">
    <property type="entry name" value="ACYLTRANSFERASE"/>
    <property type="match status" value="1"/>
</dbReference>
<feature type="transmembrane region" description="Helical" evidence="10">
    <location>
        <begin position="81"/>
        <end position="100"/>
    </location>
</feature>
<dbReference type="EC" id="2.3.1.-" evidence="9"/>
<evidence type="ECO:0000256" key="3">
    <source>
        <dbReference type="ARBA" id="ARBA00022475"/>
    </source>
</evidence>
<comment type="function">
    <text evidence="9">O-acyltransferase that catalyzes D-alanylation of both teichoic acid and lipoteichoic acid (LTA). D-alanylation of LTA plays an important role in modulating the properties of the cell wall in Gram-positive bacteria, influencing the net charge of the cell wall. Catalyzes D-alanylation from DltC carrier protein.</text>
</comment>
<feature type="transmembrane region" description="Helical" evidence="10">
    <location>
        <begin position="224"/>
        <end position="246"/>
    </location>
</feature>
<name>A0A098AUP0_DESHA</name>
<accession>A0A098AUP0</accession>
<feature type="transmembrane region" description="Helical" evidence="10">
    <location>
        <begin position="6"/>
        <end position="25"/>
    </location>
</feature>
<evidence type="ECO:0000256" key="8">
    <source>
        <dbReference type="ARBA" id="ARBA00023315"/>
    </source>
</evidence>
<evidence type="ECO:0000256" key="9">
    <source>
        <dbReference type="PIRNR" id="PIRNR016636"/>
    </source>
</evidence>
<dbReference type="UniPathway" id="UPA00556"/>
<organism evidence="11">
    <name type="scientific">Desulfitobacterium hafniense</name>
    <name type="common">Desulfitobacterium frappieri</name>
    <dbReference type="NCBI Taxonomy" id="49338"/>
    <lineage>
        <taxon>Bacteria</taxon>
        <taxon>Bacillati</taxon>
        <taxon>Bacillota</taxon>
        <taxon>Clostridia</taxon>
        <taxon>Eubacteriales</taxon>
        <taxon>Desulfitobacteriaceae</taxon>
        <taxon>Desulfitobacterium</taxon>
    </lineage>
</organism>
<dbReference type="NCBIfam" id="TIGR04091">
    <property type="entry name" value="LTA_dltB"/>
    <property type="match status" value="1"/>
</dbReference>
<dbReference type="GO" id="GO:0070395">
    <property type="term" value="P:lipoteichoic acid biosynthetic process"/>
    <property type="evidence" value="ECO:0007669"/>
    <property type="project" value="UniProtKB-UniRule"/>
</dbReference>
<evidence type="ECO:0000256" key="4">
    <source>
        <dbReference type="ARBA" id="ARBA00022679"/>
    </source>
</evidence>
<evidence type="ECO:0000256" key="6">
    <source>
        <dbReference type="ARBA" id="ARBA00022989"/>
    </source>
</evidence>
<dbReference type="Pfam" id="PF03062">
    <property type="entry name" value="MBOAT"/>
    <property type="match status" value="1"/>
</dbReference>
<gene>
    <name evidence="11" type="ORF">DPCES_0317</name>
</gene>
<evidence type="ECO:0000256" key="5">
    <source>
        <dbReference type="ARBA" id="ARBA00022692"/>
    </source>
</evidence>
<evidence type="ECO:0000256" key="2">
    <source>
        <dbReference type="ARBA" id="ARBA00010323"/>
    </source>
</evidence>
<keyword evidence="4 9" id="KW-0808">Transferase</keyword>
<protein>
    <recommendedName>
        <fullName evidence="9">Teichoic acid D-alanyltransferase</fullName>
        <ecNumber evidence="9">2.3.1.-</ecNumber>
    </recommendedName>
</protein>
<dbReference type="EMBL" id="LK996017">
    <property type="protein sequence ID" value="CDX00204.1"/>
    <property type="molecule type" value="Genomic_DNA"/>
</dbReference>
<dbReference type="InterPro" id="IPR024194">
    <property type="entry name" value="Ac/AlaTfrase_AlgI/DltB"/>
</dbReference>
<keyword evidence="6 10" id="KW-1133">Transmembrane helix</keyword>
<keyword evidence="3 9" id="KW-1003">Cell membrane</keyword>
<dbReference type="GO" id="GO:0005886">
    <property type="term" value="C:plasma membrane"/>
    <property type="evidence" value="ECO:0007669"/>
    <property type="project" value="UniProtKB-SubCell"/>
</dbReference>
<keyword evidence="5 10" id="KW-0812">Transmembrane</keyword>
<dbReference type="InterPro" id="IPR004299">
    <property type="entry name" value="MBOAT_fam"/>
</dbReference>
<dbReference type="PANTHER" id="PTHR13285:SF23">
    <property type="entry name" value="TEICHOIC ACID D-ALANYLTRANSFERASE"/>
    <property type="match status" value="1"/>
</dbReference>